<dbReference type="InterPro" id="IPR038726">
    <property type="entry name" value="PDDEXK_AddAB-type"/>
</dbReference>
<dbReference type="NCBIfam" id="TIGR00609">
    <property type="entry name" value="recB"/>
    <property type="match status" value="1"/>
</dbReference>
<evidence type="ECO:0000256" key="14">
    <source>
        <dbReference type="ARBA" id="ARBA00048988"/>
    </source>
</evidence>
<dbReference type="GO" id="GO:0000287">
    <property type="term" value="F:magnesium ion binding"/>
    <property type="evidence" value="ECO:0007669"/>
    <property type="project" value="UniProtKB-UniRule"/>
</dbReference>
<dbReference type="EC" id="5.6.2.4" evidence="15"/>
<dbReference type="RefSeq" id="WP_026860682.1">
    <property type="nucleotide sequence ID" value="NZ_JAHVIQ010000002.1"/>
</dbReference>
<feature type="region of interest" description="DNA-binding and helicase activity, interacts with RecC" evidence="15">
    <location>
        <begin position="1"/>
        <end position="887"/>
    </location>
</feature>
<evidence type="ECO:0000259" key="17">
    <source>
        <dbReference type="PROSITE" id="PS51198"/>
    </source>
</evidence>
<dbReference type="CDD" id="cd22352">
    <property type="entry name" value="RecB_C-like"/>
    <property type="match status" value="1"/>
</dbReference>
<dbReference type="Gene3D" id="1.10.486.10">
    <property type="entry name" value="PCRA, domain 4"/>
    <property type="match status" value="1"/>
</dbReference>
<dbReference type="Pfam" id="PF00580">
    <property type="entry name" value="UvrD-helicase"/>
    <property type="match status" value="1"/>
</dbReference>
<comment type="similarity">
    <text evidence="15">Belongs to the helicase family. UvrD subfamily.</text>
</comment>
<feature type="binding site" evidence="15">
    <location>
        <position position="987"/>
    </location>
    <ligand>
        <name>Mg(2+)</name>
        <dbReference type="ChEBI" id="CHEBI:18420"/>
    </ligand>
</feature>
<dbReference type="AlphaFoldDB" id="A0A432Z2G3"/>
<dbReference type="InterPro" id="IPR004586">
    <property type="entry name" value="RecB"/>
</dbReference>
<organism evidence="19 20">
    <name type="scientific">Pseudidiomarina sediminum</name>
    <dbReference type="NCBI Taxonomy" id="431675"/>
    <lineage>
        <taxon>Bacteria</taxon>
        <taxon>Pseudomonadati</taxon>
        <taxon>Pseudomonadota</taxon>
        <taxon>Gammaproteobacteria</taxon>
        <taxon>Alteromonadales</taxon>
        <taxon>Idiomarinaceae</taxon>
        <taxon>Pseudidiomarina</taxon>
    </lineage>
</organism>
<dbReference type="GO" id="GO:0005829">
    <property type="term" value="C:cytosol"/>
    <property type="evidence" value="ECO:0007669"/>
    <property type="project" value="TreeGrafter"/>
</dbReference>
<evidence type="ECO:0000256" key="4">
    <source>
        <dbReference type="ARBA" id="ARBA00022763"/>
    </source>
</evidence>
<comment type="domain">
    <text evidence="15">The C-terminal domain has nuclease activity and interacts with RecD. It interacts with RecA, facilitating its loading onto ssDNA.</text>
</comment>
<dbReference type="GO" id="GO:0043138">
    <property type="term" value="F:3'-5' DNA helicase activity"/>
    <property type="evidence" value="ECO:0007669"/>
    <property type="project" value="UniProtKB-UniRule"/>
</dbReference>
<comment type="miscellaneous">
    <text evidence="15">In the RecBCD complex, RecB has a slow 3'-5' helicase, an exonuclease activity and loads RecA onto ssDNA, RecD has a fast 5'-3' helicase activity, while RecC stimulates the ATPase and processivity of the RecB helicase and contributes to recognition of the Chi site.</text>
</comment>
<keyword evidence="7 15" id="KW-0269">Exonuclease</keyword>
<dbReference type="GO" id="GO:0000724">
    <property type="term" value="P:double-strand break repair via homologous recombination"/>
    <property type="evidence" value="ECO:0007669"/>
    <property type="project" value="UniProtKB-UniRule"/>
</dbReference>
<dbReference type="Pfam" id="PF13361">
    <property type="entry name" value="UvrD_C"/>
    <property type="match status" value="1"/>
</dbReference>
<evidence type="ECO:0000256" key="9">
    <source>
        <dbReference type="ARBA" id="ARBA00022842"/>
    </source>
</evidence>
<evidence type="ECO:0000256" key="11">
    <source>
        <dbReference type="ARBA" id="ARBA00023204"/>
    </source>
</evidence>
<sequence>MSQPQQLQPLHFPLRNSHLIEASAGTGKTYTIAALYLRLVLGHDPEDAQQQDAGARMKTPREILVVTFTDAATQELRERIRARLTEAAAVFRQEREVKDPFLLQLRAAYAEAQWAEQARVLDLAAQQMDEAAVSTIHGWCNRMLSEHAFASGSLFSQTLNTDTQELWLLAAQDYWRTYIAKLATEQYTHYQVFTEMFASPEALIQRCRGLPASPPNDDDLVVVERYVQALQSLRTTWLDSARWQPAYTDFMDCFVHALPDLKVDGRKLRRNNLENWMQQLQEWLQAVATSPVTAPLTPPFKEAAQRRLTPDGLAEACKFELSEAQLALPRLLEQLYAAVAALPDPQRALLQHAGGWLQQRFRSLQQQRAEIGFDDMLTRLRDALRQDVEGRLASQLRRQFPIAMIDEFQDTDPVQYEIFDRIYQVATTPDDVGVFLIGDPKQAIYSFRNADIYTYLKARAATHGRHHTLATNFRSTQTAVASVNALFTQAEESTRGAFRFKADNGDNAMPFIPVQANGLSSAFTVDGIAQEGLGMLVVEQEKATKAQLDRLLAEQFAEAIAQLLNNPQALLSDSDASKTRKVAPKDIAILVESGAQAQLMRQALRARQLRSVYLSERDSVFAGRMAQELYTVLLACASPRDPRRLRAVLGCDLLGYTLTDIEHIHVDELAWDDFAVRFAGYHELWHHHGVLAMVQQLLHDFQVPARLLQQQSGERELTDLLHLAELLQRQAQHVEGQHGLLRFMAEHMVQAQEENQRANSAELQVRLESDADLIQVVTIHKSKGLQYPLVFLPFISSGREPKVHLPQRYHDANGDSAVAFDANDSDAIARIKEEQFAEEIRKLYVAVTRAQYATYVGVGNYRNLSKSAWYYLFSARDNAKLAATDLVVPEFSFQLASAQLQGTTLYQAPHTAPPQFAARQMPAMHHFEPWWMASYSALRYGEWVAEDSVQVGQVLEARHEQAEVEQAPTQMTLHSFPRGAEPGTFLHNLLEAAAEMPFRALANDAELYHDWLNEQLKHVEDEAQRQILQDWLWRYLQQPFALDEHTPAVTLAELSTYQAEPEFWFPAHHVSAQQLDQWVCRYVLPEAPRPRVLEQQLNGMLKGFIDLVFEWQGKYYVADYKSNYLGADDSAYTQAAMTDKMLASRYDLQLVLYTLALHKLLKARLGDVYDYDTHVGGGLYLFLRGYNAATAGAFYHRPERALIEQLERCFAGEEAPCN</sequence>
<comment type="catalytic activity">
    <reaction evidence="15">
        <text>Exonucleolytic cleavage (in the presence of ATP) in either 5'- to 3'- or 3'- to 5'-direction to yield 5'-phosphooligonucleotides.</text>
        <dbReference type="EC" id="3.1.11.5"/>
    </reaction>
</comment>
<dbReference type="InterPro" id="IPR011604">
    <property type="entry name" value="PDDEXK-like_dom_sf"/>
</dbReference>
<dbReference type="PROSITE" id="PS51217">
    <property type="entry name" value="UVRD_HELICASE_CTER"/>
    <property type="match status" value="1"/>
</dbReference>
<comment type="cofactor">
    <cofactor evidence="15">
        <name>Mg(2+)</name>
        <dbReference type="ChEBI" id="CHEBI:18420"/>
    </cofactor>
    <text evidence="15">Binds 1 Mg(2+) ion per subunit.</text>
</comment>
<evidence type="ECO:0000256" key="8">
    <source>
        <dbReference type="ARBA" id="ARBA00022840"/>
    </source>
</evidence>
<keyword evidence="10 15" id="KW-0238">DNA-binding</keyword>
<dbReference type="PROSITE" id="PS51198">
    <property type="entry name" value="UVRD_HELICASE_ATP_BIND"/>
    <property type="match status" value="1"/>
</dbReference>
<keyword evidence="4 15" id="KW-0227">DNA damage</keyword>
<reference evidence="20" key="1">
    <citation type="journal article" date="2018" name="Front. Microbiol.">
        <title>Genome-Based Analysis Reveals the Taxonomy and Diversity of the Family Idiomarinaceae.</title>
        <authorList>
            <person name="Liu Y."/>
            <person name="Lai Q."/>
            <person name="Shao Z."/>
        </authorList>
    </citation>
    <scope>NUCLEOTIDE SEQUENCE [LARGE SCALE GENOMIC DNA]</scope>
    <source>
        <strain evidence="20">c121</strain>
    </source>
</reference>
<evidence type="ECO:0000256" key="2">
    <source>
        <dbReference type="ARBA" id="ARBA00022723"/>
    </source>
</evidence>
<dbReference type="InterPro" id="IPR014017">
    <property type="entry name" value="DNA_helicase_UvrD-like_C"/>
</dbReference>
<keyword evidence="8 15" id="KW-0067">ATP-binding</keyword>
<feature type="domain" description="UvrD-like helicase ATP-binding" evidence="17">
    <location>
        <begin position="1"/>
        <end position="476"/>
    </location>
</feature>
<dbReference type="EMBL" id="PIQE01000003">
    <property type="protein sequence ID" value="RUO72084.1"/>
    <property type="molecule type" value="Genomic_DNA"/>
</dbReference>
<dbReference type="STRING" id="1122124.GCA_000423165_01960"/>
<feature type="active site" description="For nuclease activity" evidence="15">
    <location>
        <position position="1119"/>
    </location>
</feature>
<evidence type="ECO:0000313" key="20">
    <source>
        <dbReference type="Proteomes" id="UP000287022"/>
    </source>
</evidence>
<keyword evidence="6 15" id="KW-0347">Helicase</keyword>
<dbReference type="GO" id="GO:0008854">
    <property type="term" value="F:exodeoxyribonuclease V activity"/>
    <property type="evidence" value="ECO:0007669"/>
    <property type="project" value="UniProtKB-EC"/>
</dbReference>
<dbReference type="InterPro" id="IPR000212">
    <property type="entry name" value="DNA_helicase_UvrD/REP"/>
</dbReference>
<gene>
    <name evidence="15 19" type="primary">recB</name>
    <name evidence="19" type="ORF">CWI80_09795</name>
</gene>
<keyword evidence="5 15" id="KW-0378">Hydrolase</keyword>
<dbReference type="Proteomes" id="UP000287022">
    <property type="component" value="Unassembled WGS sequence"/>
</dbReference>
<name>A0A432Z2G3_9GAMM</name>
<keyword evidence="11 15" id="KW-0234">DNA repair</keyword>
<comment type="domain">
    <text evidence="15">The N-terminal DNA-binding domain is a ssDNA-dependent ATPase and has ATP-dependent 3'-5' helicase function. This domain interacts with RecC.</text>
</comment>
<evidence type="ECO:0000256" key="12">
    <source>
        <dbReference type="ARBA" id="ARBA00023235"/>
    </source>
</evidence>
<dbReference type="EC" id="3.1.11.5" evidence="15"/>
<evidence type="ECO:0000256" key="10">
    <source>
        <dbReference type="ARBA" id="ARBA00023125"/>
    </source>
</evidence>
<comment type="function">
    <text evidence="15">A helicase/nuclease that prepares dsDNA breaks (DSB) for recombinational DNA repair. Binds to DSBs and unwinds DNA via a highly rapid and processive ATP-dependent bidirectional helicase activity. Unwinds dsDNA until it encounters a Chi (crossover hotspot instigator) sequence from the 3' direction. Cuts ssDNA a few nucleotides 3' to the Chi site. The properties and activities of the enzyme are changed at Chi. The Chi-altered holoenzyme produces a long 3'-ssDNA overhang and facilitates RecA-binding to the ssDNA for homologous DNA recombination and repair. Holoenzyme degrades any linearized DNA that is unable to undergo homologous recombination. In the holoenzyme this subunit contributes ATPase, 3'-5' helicase, exonuclease activity and loads RecA onto ssDNA.</text>
</comment>
<dbReference type="InterPro" id="IPR027417">
    <property type="entry name" value="P-loop_NTPase"/>
</dbReference>
<dbReference type="Gene3D" id="1.10.3170.10">
    <property type="entry name" value="Recbcd, chain B, domain 2"/>
    <property type="match status" value="1"/>
</dbReference>
<dbReference type="Pfam" id="PF12705">
    <property type="entry name" value="PDDEXK_1"/>
    <property type="match status" value="1"/>
</dbReference>
<dbReference type="GO" id="GO:0003677">
    <property type="term" value="F:DNA binding"/>
    <property type="evidence" value="ECO:0007669"/>
    <property type="project" value="UniProtKB-UniRule"/>
</dbReference>
<feature type="binding site" evidence="15">
    <location>
        <position position="1119"/>
    </location>
    <ligand>
        <name>Mg(2+)</name>
        <dbReference type="ChEBI" id="CHEBI:18420"/>
    </ligand>
</feature>
<evidence type="ECO:0000256" key="1">
    <source>
        <dbReference type="ARBA" id="ARBA00022722"/>
    </source>
</evidence>
<dbReference type="GO" id="GO:0009338">
    <property type="term" value="C:exodeoxyribonuclease V complex"/>
    <property type="evidence" value="ECO:0007669"/>
    <property type="project" value="TreeGrafter"/>
</dbReference>
<comment type="catalytic activity">
    <reaction evidence="13 15">
        <text>Couples ATP hydrolysis with the unwinding of duplex DNA by translocating in the 3'-5' direction.</text>
        <dbReference type="EC" id="5.6.2.4"/>
    </reaction>
</comment>
<dbReference type="HAMAP" id="MF_01485">
    <property type="entry name" value="RecB"/>
    <property type="match status" value="1"/>
</dbReference>
<dbReference type="Gene3D" id="3.40.50.300">
    <property type="entry name" value="P-loop containing nucleotide triphosphate hydrolases"/>
    <property type="match status" value="2"/>
</dbReference>
<evidence type="ECO:0000256" key="7">
    <source>
        <dbReference type="ARBA" id="ARBA00022839"/>
    </source>
</evidence>
<comment type="caution">
    <text evidence="19">The sequence shown here is derived from an EMBL/GenBank/DDBJ whole genome shotgun (WGS) entry which is preliminary data.</text>
</comment>
<evidence type="ECO:0000313" key="19">
    <source>
        <dbReference type="EMBL" id="RUO72084.1"/>
    </source>
</evidence>
<keyword evidence="20" id="KW-1185">Reference proteome</keyword>
<comment type="subunit">
    <text evidence="15">Heterotrimer of RecB, RecC and RecD. All subunits contribute to DNA-binding. Interacts with RecA.</text>
</comment>
<dbReference type="PANTHER" id="PTHR11070">
    <property type="entry name" value="UVRD / RECB / PCRA DNA HELICASE FAMILY MEMBER"/>
    <property type="match status" value="1"/>
</dbReference>
<dbReference type="PANTHER" id="PTHR11070:SF23">
    <property type="entry name" value="RECBCD ENZYME SUBUNIT RECB"/>
    <property type="match status" value="1"/>
</dbReference>
<dbReference type="InterPro" id="IPR011335">
    <property type="entry name" value="Restrct_endonuc-II-like"/>
</dbReference>
<dbReference type="InterPro" id="IPR014016">
    <property type="entry name" value="UvrD-like_ATP-bd"/>
</dbReference>
<proteinExistence type="inferred from homology"/>
<dbReference type="SUPFAM" id="SSF52540">
    <property type="entry name" value="P-loop containing nucleoside triphosphate hydrolases"/>
    <property type="match status" value="1"/>
</dbReference>
<keyword evidence="3 15" id="KW-0547">Nucleotide-binding</keyword>
<dbReference type="GO" id="GO:0005524">
    <property type="term" value="F:ATP binding"/>
    <property type="evidence" value="ECO:0007669"/>
    <property type="project" value="UniProtKB-UniRule"/>
</dbReference>
<keyword evidence="9 15" id="KW-0460">Magnesium</keyword>
<feature type="region of interest" description="Nuclease activity, interacts with RecD and RecA" evidence="15">
    <location>
        <begin position="929"/>
        <end position="1218"/>
    </location>
</feature>
<evidence type="ECO:0000256" key="15">
    <source>
        <dbReference type="HAMAP-Rule" id="MF_01485"/>
    </source>
</evidence>
<evidence type="ECO:0000256" key="3">
    <source>
        <dbReference type="ARBA" id="ARBA00022741"/>
    </source>
</evidence>
<feature type="binding site" evidence="15">
    <location>
        <position position="1106"/>
    </location>
    <ligand>
        <name>Mg(2+)</name>
        <dbReference type="ChEBI" id="CHEBI:18420"/>
    </ligand>
</feature>
<evidence type="ECO:0000256" key="6">
    <source>
        <dbReference type="ARBA" id="ARBA00022806"/>
    </source>
</evidence>
<keyword evidence="2 15" id="KW-0479">Metal-binding</keyword>
<protein>
    <recommendedName>
        <fullName evidence="15">RecBCD enzyme subunit RecB</fullName>
        <ecNumber evidence="15">3.1.11.5</ecNumber>
        <ecNumber evidence="15">5.6.2.4</ecNumber>
    </recommendedName>
    <alternativeName>
        <fullName evidence="15">DNA 3'-5' helicase subunit RecB</fullName>
    </alternativeName>
    <alternativeName>
        <fullName evidence="15">Exonuclease V subunit RecB</fullName>
        <shortName evidence="15">ExoV subunit RecB</shortName>
    </alternativeName>
    <alternativeName>
        <fullName evidence="15">Helicase/nuclease RecBCD subunit RecB</fullName>
    </alternativeName>
</protein>
<evidence type="ECO:0000256" key="16">
    <source>
        <dbReference type="PROSITE-ProRule" id="PRU00560"/>
    </source>
</evidence>
<feature type="domain" description="UvrD-like helicase C-terminal" evidence="18">
    <location>
        <begin position="510"/>
        <end position="784"/>
    </location>
</feature>
<keyword evidence="12 15" id="KW-0413">Isomerase</keyword>
<evidence type="ECO:0000259" key="18">
    <source>
        <dbReference type="PROSITE" id="PS51217"/>
    </source>
</evidence>
<evidence type="ECO:0000256" key="5">
    <source>
        <dbReference type="ARBA" id="ARBA00022801"/>
    </source>
</evidence>
<feature type="binding site" evidence="16">
    <location>
        <begin position="22"/>
        <end position="29"/>
    </location>
    <ligand>
        <name>ATP</name>
        <dbReference type="ChEBI" id="CHEBI:30616"/>
    </ligand>
</feature>
<dbReference type="GO" id="GO:0016887">
    <property type="term" value="F:ATP hydrolysis activity"/>
    <property type="evidence" value="ECO:0007669"/>
    <property type="project" value="RHEA"/>
</dbReference>
<dbReference type="SUPFAM" id="SSF52980">
    <property type="entry name" value="Restriction endonuclease-like"/>
    <property type="match status" value="1"/>
</dbReference>
<comment type="catalytic activity">
    <reaction evidence="14 15">
        <text>ATP + H2O = ADP + phosphate + H(+)</text>
        <dbReference type="Rhea" id="RHEA:13065"/>
        <dbReference type="ChEBI" id="CHEBI:15377"/>
        <dbReference type="ChEBI" id="CHEBI:15378"/>
        <dbReference type="ChEBI" id="CHEBI:30616"/>
        <dbReference type="ChEBI" id="CHEBI:43474"/>
        <dbReference type="ChEBI" id="CHEBI:456216"/>
        <dbReference type="EC" id="5.6.2.4"/>
    </reaction>
</comment>
<accession>A0A432Z2G3</accession>
<keyword evidence="1 15" id="KW-0540">Nuclease</keyword>
<evidence type="ECO:0000256" key="13">
    <source>
        <dbReference type="ARBA" id="ARBA00034617"/>
    </source>
</evidence>
<dbReference type="Gene3D" id="3.90.320.10">
    <property type="match status" value="1"/>
</dbReference>